<name>A0A6C2UND8_9BACT</name>
<evidence type="ECO:0000313" key="1">
    <source>
        <dbReference type="EMBL" id="VGO20834.1"/>
    </source>
</evidence>
<reference evidence="1 2" key="1">
    <citation type="submission" date="2019-04" db="EMBL/GenBank/DDBJ databases">
        <authorList>
            <person name="Van Vliet M D."/>
        </authorList>
    </citation>
    <scope>NUCLEOTIDE SEQUENCE [LARGE SCALE GENOMIC DNA]</scope>
    <source>
        <strain evidence="1 2">F21</strain>
    </source>
</reference>
<dbReference type="SUPFAM" id="SSF53649">
    <property type="entry name" value="Alkaline phosphatase-like"/>
    <property type="match status" value="1"/>
</dbReference>
<dbReference type="RefSeq" id="WP_136062345.1">
    <property type="nucleotide sequence ID" value="NZ_CAAHFH010000002.1"/>
</dbReference>
<proteinExistence type="predicted"/>
<gene>
    <name evidence="1" type="ORF">SCARR_02901</name>
</gene>
<dbReference type="InterPro" id="IPR017850">
    <property type="entry name" value="Alkaline_phosphatase_core_sf"/>
</dbReference>
<evidence type="ECO:0000313" key="2">
    <source>
        <dbReference type="Proteomes" id="UP000346198"/>
    </source>
</evidence>
<protein>
    <recommendedName>
        <fullName evidence="3">Arylsulfatase</fullName>
    </recommendedName>
</protein>
<dbReference type="AlphaFoldDB" id="A0A6C2UND8"/>
<sequence length="70" mass="7836">MNSMIYDPNSPLELYDLSADSKEECNIAGQHVEVATELDALIKGARTVSPVEKFNFPLNPWRDKSAMAHE</sequence>
<dbReference type="EMBL" id="CAAHFH010000002">
    <property type="protein sequence ID" value="VGO20834.1"/>
    <property type="molecule type" value="Genomic_DNA"/>
</dbReference>
<accession>A0A6C2UND8</accession>
<dbReference type="Proteomes" id="UP000346198">
    <property type="component" value="Unassembled WGS sequence"/>
</dbReference>
<evidence type="ECO:0008006" key="3">
    <source>
        <dbReference type="Google" id="ProtNLM"/>
    </source>
</evidence>
<organism evidence="1 2">
    <name type="scientific">Pontiella sulfatireligans</name>
    <dbReference type="NCBI Taxonomy" id="2750658"/>
    <lineage>
        <taxon>Bacteria</taxon>
        <taxon>Pseudomonadati</taxon>
        <taxon>Kiritimatiellota</taxon>
        <taxon>Kiritimatiellia</taxon>
        <taxon>Kiritimatiellales</taxon>
        <taxon>Pontiellaceae</taxon>
        <taxon>Pontiella</taxon>
    </lineage>
</organism>
<keyword evidence="2" id="KW-1185">Reference proteome</keyword>